<dbReference type="EMBL" id="JAKLTQ010000002">
    <property type="protein sequence ID" value="MCG2621165.1"/>
    <property type="molecule type" value="Genomic_DNA"/>
</dbReference>
<accession>A0ABS9L3A1</accession>
<reference evidence="2" key="1">
    <citation type="submission" date="2022-01" db="EMBL/GenBank/DDBJ databases">
        <authorList>
            <person name="Jo J.-H."/>
            <person name="Im W.-T."/>
        </authorList>
    </citation>
    <scope>NUCLEOTIDE SEQUENCE</scope>
    <source>
        <strain evidence="2">I2-34</strain>
    </source>
</reference>
<dbReference type="SUPFAM" id="SSF160113">
    <property type="entry name" value="YegP-like"/>
    <property type="match status" value="1"/>
</dbReference>
<gene>
    <name evidence="2" type="ORF">LVY72_04465</name>
</gene>
<dbReference type="Pfam" id="PF07411">
    <property type="entry name" value="DUF1508"/>
    <property type="match status" value="1"/>
</dbReference>
<dbReference type="Proteomes" id="UP001165368">
    <property type="component" value="Unassembled WGS sequence"/>
</dbReference>
<proteinExistence type="predicted"/>
<dbReference type="InterPro" id="IPR010879">
    <property type="entry name" value="DUF1508"/>
</dbReference>
<dbReference type="InterPro" id="IPR036913">
    <property type="entry name" value="YegP-like_sf"/>
</dbReference>
<dbReference type="Gene3D" id="2.30.29.80">
    <property type="match status" value="1"/>
</dbReference>
<dbReference type="RefSeq" id="WP_237818272.1">
    <property type="nucleotide sequence ID" value="NZ_JAKLTQ010000002.1"/>
</dbReference>
<comment type="caution">
    <text evidence="2">The sequence shown here is derived from an EMBL/GenBank/DDBJ whole genome shotgun (WGS) entry which is preliminary data.</text>
</comment>
<feature type="domain" description="DUF1508" evidence="1">
    <location>
        <begin position="7"/>
        <end position="54"/>
    </location>
</feature>
<evidence type="ECO:0000259" key="1">
    <source>
        <dbReference type="Pfam" id="PF07411"/>
    </source>
</evidence>
<name>A0ABS9L3A1_9MICC</name>
<sequence>MFEIFRDRNRKYRFRLLGEKNAVIAVSEGYDEKARVVAAINDAREYAATSRIADKSSTPEGLVSLAS</sequence>
<evidence type="ECO:0000313" key="2">
    <source>
        <dbReference type="EMBL" id="MCG2621165.1"/>
    </source>
</evidence>
<evidence type="ECO:0000313" key="3">
    <source>
        <dbReference type="Proteomes" id="UP001165368"/>
    </source>
</evidence>
<protein>
    <submittedName>
        <fullName evidence="2">DUF1508 domain-containing protein</fullName>
    </submittedName>
</protein>
<keyword evidence="3" id="KW-1185">Reference proteome</keyword>
<organism evidence="2 3">
    <name type="scientific">Arthrobacter hankyongi</name>
    <dbReference type="NCBI Taxonomy" id="2904801"/>
    <lineage>
        <taxon>Bacteria</taxon>
        <taxon>Bacillati</taxon>
        <taxon>Actinomycetota</taxon>
        <taxon>Actinomycetes</taxon>
        <taxon>Micrococcales</taxon>
        <taxon>Micrococcaceae</taxon>
        <taxon>Arthrobacter</taxon>
    </lineage>
</organism>